<feature type="region of interest" description="Disordered" evidence="1">
    <location>
        <begin position="291"/>
        <end position="314"/>
    </location>
</feature>
<proteinExistence type="predicted"/>
<evidence type="ECO:0000313" key="3">
    <source>
        <dbReference type="Proteomes" id="UP001369815"/>
    </source>
</evidence>
<dbReference type="Proteomes" id="UP001369815">
    <property type="component" value="Unassembled WGS sequence"/>
</dbReference>
<accession>A0AAX6MKA6</accession>
<sequence>MATVLGKRKSRAQKLEPSVSQEDAQAIFRRHFEAQFAPLEESHAAAVSKPAQADEPEDLRSDSEDDGDASEDSWDGVSESEDGSESESESESTPARSSTVEVVEVVTHTSKLPTPSTDPLSKRESKAYLSSRVPPSSLDPNASSSSSPATAAKRKTATDEDAPSLLKNDLALQRLLSESHLFSGPGQNDGSMEHAGRNRHKATDLRLAALGSKSSIFKQAKMPMSHRKGIVAAATARETKRRKEARENGIILERPASGAVKGKPKTRKRERAVDAPAVGRLRNGMLKLSRKDILEIQGDDRRSAGRSSGKRRRR</sequence>
<feature type="region of interest" description="Disordered" evidence="1">
    <location>
        <begin position="178"/>
        <end position="200"/>
    </location>
</feature>
<dbReference type="InterPro" id="IPR027973">
    <property type="entry name" value="FSAF1-like"/>
</dbReference>
<organism evidence="2 3">
    <name type="scientific">Daldinia eschscholtzii</name>
    <dbReference type="NCBI Taxonomy" id="292717"/>
    <lineage>
        <taxon>Eukaryota</taxon>
        <taxon>Fungi</taxon>
        <taxon>Dikarya</taxon>
        <taxon>Ascomycota</taxon>
        <taxon>Pezizomycotina</taxon>
        <taxon>Sordariomycetes</taxon>
        <taxon>Xylariomycetidae</taxon>
        <taxon>Xylariales</taxon>
        <taxon>Hypoxylaceae</taxon>
        <taxon>Daldinia</taxon>
    </lineage>
</organism>
<feature type="compositionally biased region" description="Basic residues" evidence="1">
    <location>
        <begin position="1"/>
        <end position="12"/>
    </location>
</feature>
<dbReference type="PANTHER" id="PTHR28096">
    <property type="entry name" value="PROTEIN FAF1"/>
    <property type="match status" value="1"/>
</dbReference>
<dbReference type="GO" id="GO:0005730">
    <property type="term" value="C:nucleolus"/>
    <property type="evidence" value="ECO:0007669"/>
    <property type="project" value="TreeGrafter"/>
</dbReference>
<dbReference type="PANTHER" id="PTHR28096:SF1">
    <property type="entry name" value="PROTEIN FAF1"/>
    <property type="match status" value="1"/>
</dbReference>
<feature type="compositionally biased region" description="Basic and acidic residues" evidence="1">
    <location>
        <begin position="191"/>
        <end position="200"/>
    </location>
</feature>
<feature type="compositionally biased region" description="Acidic residues" evidence="1">
    <location>
        <begin position="63"/>
        <end position="90"/>
    </location>
</feature>
<dbReference type="AlphaFoldDB" id="A0AAX6MKA6"/>
<protein>
    <recommendedName>
        <fullName evidence="4">Protein FAF1</fullName>
    </recommendedName>
</protein>
<feature type="compositionally biased region" description="Basic and acidic residues" evidence="1">
    <location>
        <begin position="291"/>
        <end position="303"/>
    </location>
</feature>
<evidence type="ECO:0000256" key="1">
    <source>
        <dbReference type="SAM" id="MobiDB-lite"/>
    </source>
</evidence>
<evidence type="ECO:0000313" key="2">
    <source>
        <dbReference type="EMBL" id="KAK6952924.1"/>
    </source>
</evidence>
<dbReference type="InterPro" id="IPR053030">
    <property type="entry name" value="Ribosomal_biogenesis_FAF1-like"/>
</dbReference>
<reference evidence="2 3" key="1">
    <citation type="journal article" date="2024" name="Front Chem Biol">
        <title>Unveiling the potential of Daldinia eschscholtzii MFLUCC 19-0629 through bioactivity and bioinformatics studies for enhanced sustainable agriculture production.</title>
        <authorList>
            <person name="Brooks S."/>
            <person name="Weaver J.A."/>
            <person name="Klomchit A."/>
            <person name="Alharthi S.A."/>
            <person name="Onlamun T."/>
            <person name="Nurani R."/>
            <person name="Vong T.K."/>
            <person name="Alberti F."/>
            <person name="Greco C."/>
        </authorList>
    </citation>
    <scope>NUCLEOTIDE SEQUENCE [LARGE SCALE GENOMIC DNA]</scope>
    <source>
        <strain evidence="2">MFLUCC 19-0629</strain>
    </source>
</reference>
<comment type="caution">
    <text evidence="2">The sequence shown here is derived from an EMBL/GenBank/DDBJ whole genome shotgun (WGS) entry which is preliminary data.</text>
</comment>
<feature type="compositionally biased region" description="Polar residues" evidence="1">
    <location>
        <begin position="108"/>
        <end position="119"/>
    </location>
</feature>
<feature type="region of interest" description="Disordered" evidence="1">
    <location>
        <begin position="254"/>
        <end position="278"/>
    </location>
</feature>
<feature type="region of interest" description="Disordered" evidence="1">
    <location>
        <begin position="39"/>
        <end position="166"/>
    </location>
</feature>
<gene>
    <name evidence="2" type="ORF">Daesc_005221</name>
</gene>
<feature type="region of interest" description="Disordered" evidence="1">
    <location>
        <begin position="1"/>
        <end position="22"/>
    </location>
</feature>
<dbReference type="Pfam" id="PF15375">
    <property type="entry name" value="FSAF1"/>
    <property type="match status" value="1"/>
</dbReference>
<feature type="compositionally biased region" description="Low complexity" evidence="1">
    <location>
        <begin position="134"/>
        <end position="151"/>
    </location>
</feature>
<name>A0AAX6MKA6_9PEZI</name>
<dbReference type="EMBL" id="JBANMG010000005">
    <property type="protein sequence ID" value="KAK6952924.1"/>
    <property type="molecule type" value="Genomic_DNA"/>
</dbReference>
<feature type="compositionally biased region" description="Low complexity" evidence="1">
    <location>
        <begin position="97"/>
        <end position="107"/>
    </location>
</feature>
<dbReference type="GO" id="GO:0000462">
    <property type="term" value="P:maturation of SSU-rRNA from tricistronic rRNA transcript (SSU-rRNA, 5.8S rRNA, LSU-rRNA)"/>
    <property type="evidence" value="ECO:0007669"/>
    <property type="project" value="TreeGrafter"/>
</dbReference>
<keyword evidence="3" id="KW-1185">Reference proteome</keyword>
<evidence type="ECO:0008006" key="4">
    <source>
        <dbReference type="Google" id="ProtNLM"/>
    </source>
</evidence>